<sequence length="86" mass="9736">MAIHMYMATVTRMTKQRFTEDSRIVAQALEYERTHPEAEPPTLVAQTTLRKKVMQGIMKCMAKAHKTRIKIVLPHQVLKGDGNGTA</sequence>
<protein>
    <submittedName>
        <fullName evidence="1">Uncharacterized protein</fullName>
    </submittedName>
</protein>
<gene>
    <name evidence="1" type="ORF">BcepSauron_133</name>
</gene>
<evidence type="ECO:0000313" key="1">
    <source>
        <dbReference type="EMBL" id="QBQ74513.1"/>
    </source>
</evidence>
<name>A0A482MMY0_9CAUD</name>
<reference evidence="1 2" key="1">
    <citation type="submission" date="2019-02" db="EMBL/GenBank/DDBJ databases">
        <title>Complete genome sequence of Burkholderia cenocepacia phage BcepSauron.</title>
        <authorList>
            <person name="Park K."/>
            <person name="Gonzalez C."/>
            <person name="Liu M."/>
            <person name="Gill J."/>
        </authorList>
    </citation>
    <scope>NUCLEOTIDE SEQUENCE [LARGE SCALE GENOMIC DNA]</scope>
</reference>
<dbReference type="EMBL" id="MK552141">
    <property type="protein sequence ID" value="QBQ74513.1"/>
    <property type="molecule type" value="Genomic_DNA"/>
</dbReference>
<accession>A0A482MMY0</accession>
<evidence type="ECO:0000313" key="2">
    <source>
        <dbReference type="Proteomes" id="UP000301424"/>
    </source>
</evidence>
<dbReference type="Proteomes" id="UP000301424">
    <property type="component" value="Segment"/>
</dbReference>
<keyword evidence="2" id="KW-1185">Reference proteome</keyword>
<organism evidence="1 2">
    <name type="scientific">Burkholderia phage BcepSauron</name>
    <dbReference type="NCBI Taxonomy" id="2530033"/>
    <lineage>
        <taxon>Viruses</taxon>
        <taxon>Duplodnaviria</taxon>
        <taxon>Heunggongvirae</taxon>
        <taxon>Uroviricota</taxon>
        <taxon>Caudoviricetes</taxon>
        <taxon>Sarumanvirus</taxon>
        <taxon>Sarumanvirus bcepsauron</taxon>
    </lineage>
</organism>
<proteinExistence type="predicted"/>